<evidence type="ECO:0000313" key="2">
    <source>
        <dbReference type="Proteomes" id="UP000265848"/>
    </source>
</evidence>
<dbReference type="RefSeq" id="WP_119398778.1">
    <property type="nucleotide sequence ID" value="NZ_QWJJ01000007.1"/>
</dbReference>
<dbReference type="Proteomes" id="UP000265848">
    <property type="component" value="Unassembled WGS sequence"/>
</dbReference>
<proteinExistence type="predicted"/>
<name>A0A399J0B0_9RHOB</name>
<reference evidence="1 2" key="1">
    <citation type="submission" date="2018-08" db="EMBL/GenBank/DDBJ databases">
        <title>Pseudooceanicola sediminis CY03 in the family Rhodobacteracea.</title>
        <authorList>
            <person name="Zhang Y.-J."/>
        </authorList>
    </citation>
    <scope>NUCLEOTIDE SEQUENCE [LARGE SCALE GENOMIC DNA]</scope>
    <source>
        <strain evidence="1 2">CY03</strain>
    </source>
</reference>
<keyword evidence="2" id="KW-1185">Reference proteome</keyword>
<evidence type="ECO:0008006" key="3">
    <source>
        <dbReference type="Google" id="ProtNLM"/>
    </source>
</evidence>
<protein>
    <recommendedName>
        <fullName evidence="3">DUF1127 domain-containing protein</fullName>
    </recommendedName>
</protein>
<dbReference type="EMBL" id="QWJJ01000007">
    <property type="protein sequence ID" value="RII38868.1"/>
    <property type="molecule type" value="Genomic_DNA"/>
</dbReference>
<dbReference type="AlphaFoldDB" id="A0A399J0B0"/>
<sequence>MHSSILIDPRVMARGQRRRHARLQRLWQGVKAAIAARRARAQRRRSMGFLALRDDTRLLRDIGLDRADLETLLRDPEPPQDPARTHRSEC</sequence>
<organism evidence="1 2">
    <name type="scientific">Pseudooceanicola sediminis</name>
    <dbReference type="NCBI Taxonomy" id="2211117"/>
    <lineage>
        <taxon>Bacteria</taxon>
        <taxon>Pseudomonadati</taxon>
        <taxon>Pseudomonadota</taxon>
        <taxon>Alphaproteobacteria</taxon>
        <taxon>Rhodobacterales</taxon>
        <taxon>Paracoccaceae</taxon>
        <taxon>Pseudooceanicola</taxon>
    </lineage>
</organism>
<accession>A0A399J0B0</accession>
<gene>
    <name evidence="1" type="ORF">DL237_09255</name>
</gene>
<comment type="caution">
    <text evidence="1">The sequence shown here is derived from an EMBL/GenBank/DDBJ whole genome shotgun (WGS) entry which is preliminary data.</text>
</comment>
<evidence type="ECO:0000313" key="1">
    <source>
        <dbReference type="EMBL" id="RII38868.1"/>
    </source>
</evidence>